<organism evidence="2 3">
    <name type="scientific">Karstenula rhodostoma CBS 690.94</name>
    <dbReference type="NCBI Taxonomy" id="1392251"/>
    <lineage>
        <taxon>Eukaryota</taxon>
        <taxon>Fungi</taxon>
        <taxon>Dikarya</taxon>
        <taxon>Ascomycota</taxon>
        <taxon>Pezizomycotina</taxon>
        <taxon>Dothideomycetes</taxon>
        <taxon>Pleosporomycetidae</taxon>
        <taxon>Pleosporales</taxon>
        <taxon>Massarineae</taxon>
        <taxon>Didymosphaeriaceae</taxon>
        <taxon>Karstenula</taxon>
    </lineage>
</organism>
<comment type="caution">
    <text evidence="2">The sequence shown here is derived from an EMBL/GenBank/DDBJ whole genome shotgun (WGS) entry which is preliminary data.</text>
</comment>
<keyword evidence="1" id="KW-0732">Signal</keyword>
<name>A0A9P4P9F5_9PLEO</name>
<evidence type="ECO:0000313" key="2">
    <source>
        <dbReference type="EMBL" id="KAF2440845.1"/>
    </source>
</evidence>
<evidence type="ECO:0000256" key="1">
    <source>
        <dbReference type="SAM" id="SignalP"/>
    </source>
</evidence>
<proteinExistence type="predicted"/>
<dbReference type="Proteomes" id="UP000799764">
    <property type="component" value="Unassembled WGS sequence"/>
</dbReference>
<sequence>MLLYYCLFSLYALLVSADFDIYLITKDPDAPGFGVIGWQVVDPTRKACPDPARTRMFSRRTDVSGNKIGIRCVSETVLGGCEPLRGSYPNDIGLMEMHFSDTPKIHYTIYRSGHGKPWEMVGLQGEPGGYCEPAPWPPSDQAFSECGPFTLWKKMRCHSFLTADYINDYNRGWHP</sequence>
<reference evidence="2" key="1">
    <citation type="journal article" date="2020" name="Stud. Mycol.">
        <title>101 Dothideomycetes genomes: a test case for predicting lifestyles and emergence of pathogens.</title>
        <authorList>
            <person name="Haridas S."/>
            <person name="Albert R."/>
            <person name="Binder M."/>
            <person name="Bloem J."/>
            <person name="Labutti K."/>
            <person name="Salamov A."/>
            <person name="Andreopoulos B."/>
            <person name="Baker S."/>
            <person name="Barry K."/>
            <person name="Bills G."/>
            <person name="Bluhm B."/>
            <person name="Cannon C."/>
            <person name="Castanera R."/>
            <person name="Culley D."/>
            <person name="Daum C."/>
            <person name="Ezra D."/>
            <person name="Gonzalez J."/>
            <person name="Henrissat B."/>
            <person name="Kuo A."/>
            <person name="Liang C."/>
            <person name="Lipzen A."/>
            <person name="Lutzoni F."/>
            <person name="Magnuson J."/>
            <person name="Mondo S."/>
            <person name="Nolan M."/>
            <person name="Ohm R."/>
            <person name="Pangilinan J."/>
            <person name="Park H.-J."/>
            <person name="Ramirez L."/>
            <person name="Alfaro M."/>
            <person name="Sun H."/>
            <person name="Tritt A."/>
            <person name="Yoshinaga Y."/>
            <person name="Zwiers L.-H."/>
            <person name="Turgeon B."/>
            <person name="Goodwin S."/>
            <person name="Spatafora J."/>
            <person name="Crous P."/>
            <person name="Grigoriev I."/>
        </authorList>
    </citation>
    <scope>NUCLEOTIDE SEQUENCE</scope>
    <source>
        <strain evidence="2">CBS 690.94</strain>
    </source>
</reference>
<evidence type="ECO:0000313" key="3">
    <source>
        <dbReference type="Proteomes" id="UP000799764"/>
    </source>
</evidence>
<dbReference type="OrthoDB" id="3770142at2759"/>
<keyword evidence="3" id="KW-1185">Reference proteome</keyword>
<accession>A0A9P4P9F5</accession>
<evidence type="ECO:0008006" key="4">
    <source>
        <dbReference type="Google" id="ProtNLM"/>
    </source>
</evidence>
<feature type="signal peptide" evidence="1">
    <location>
        <begin position="1"/>
        <end position="17"/>
    </location>
</feature>
<feature type="chain" id="PRO_5040436932" description="Secreted protein" evidence="1">
    <location>
        <begin position="18"/>
        <end position="175"/>
    </location>
</feature>
<dbReference type="AlphaFoldDB" id="A0A9P4P9F5"/>
<protein>
    <recommendedName>
        <fullName evidence="4">Secreted protein</fullName>
    </recommendedName>
</protein>
<dbReference type="EMBL" id="MU001506">
    <property type="protein sequence ID" value="KAF2440845.1"/>
    <property type="molecule type" value="Genomic_DNA"/>
</dbReference>
<gene>
    <name evidence="2" type="ORF">P171DRAFT_523882</name>
</gene>